<feature type="repeat" description="PPR" evidence="3">
    <location>
        <begin position="169"/>
        <end position="203"/>
    </location>
</feature>
<accession>A0ABD3JLN4</accession>
<dbReference type="InterPro" id="IPR002885">
    <property type="entry name" value="PPR_rpt"/>
</dbReference>
<dbReference type="PANTHER" id="PTHR47926">
    <property type="entry name" value="PENTATRICOPEPTIDE REPEAT-CONTAINING PROTEIN"/>
    <property type="match status" value="1"/>
</dbReference>
<evidence type="ECO:0000256" key="2">
    <source>
        <dbReference type="ARBA" id="ARBA00022737"/>
    </source>
</evidence>
<dbReference type="Pfam" id="PF13041">
    <property type="entry name" value="PPR_2"/>
    <property type="match status" value="2"/>
</dbReference>
<feature type="repeat" description="PPR" evidence="3">
    <location>
        <begin position="68"/>
        <end position="102"/>
    </location>
</feature>
<dbReference type="Pfam" id="PF14432">
    <property type="entry name" value="DYW_deaminase"/>
    <property type="match status" value="1"/>
</dbReference>
<dbReference type="Pfam" id="PF01535">
    <property type="entry name" value="PPR"/>
    <property type="match status" value="5"/>
</dbReference>
<dbReference type="Pfam" id="PF20431">
    <property type="entry name" value="E_motif"/>
    <property type="match status" value="1"/>
</dbReference>
<reference evidence="5 6" key="1">
    <citation type="submission" date="2024-11" db="EMBL/GenBank/DDBJ databases">
        <title>Chromosome-level genome assembly of Eucalyptus globulus Labill. provides insights into its genome evolution.</title>
        <authorList>
            <person name="Li X."/>
        </authorList>
    </citation>
    <scope>NUCLEOTIDE SEQUENCE [LARGE SCALE GENOMIC DNA]</scope>
    <source>
        <strain evidence="5">CL2024</strain>
        <tissue evidence="5">Fresh tender leaves</tissue>
    </source>
</reference>
<dbReference type="PANTHER" id="PTHR47926:SF463">
    <property type="entry name" value="PENTATRICOPEPTIDE REPEAT-CONTAINING PROTEIN"/>
    <property type="match status" value="1"/>
</dbReference>
<proteinExistence type="inferred from homology"/>
<keyword evidence="2" id="KW-0677">Repeat</keyword>
<dbReference type="FunFam" id="1.25.40.10:FF:000184">
    <property type="entry name" value="Pentatricopeptide repeat-containing protein, chloroplastic"/>
    <property type="match status" value="1"/>
</dbReference>
<dbReference type="AlphaFoldDB" id="A0ABD3JLN4"/>
<dbReference type="FunFam" id="1.25.40.10:FF:000333">
    <property type="entry name" value="Pentatricopeptide repeat-containing protein"/>
    <property type="match status" value="1"/>
</dbReference>
<dbReference type="InterPro" id="IPR046960">
    <property type="entry name" value="PPR_At4g14850-like_plant"/>
</dbReference>
<keyword evidence="6" id="KW-1185">Reference proteome</keyword>
<dbReference type="NCBIfam" id="TIGR00756">
    <property type="entry name" value="PPR"/>
    <property type="match status" value="4"/>
</dbReference>
<feature type="domain" description="DYW" evidence="4">
    <location>
        <begin position="516"/>
        <end position="608"/>
    </location>
</feature>
<dbReference type="EMBL" id="JBJKBG010000008">
    <property type="protein sequence ID" value="KAL3728455.1"/>
    <property type="molecule type" value="Genomic_DNA"/>
</dbReference>
<dbReference type="PROSITE" id="PS51375">
    <property type="entry name" value="PPR"/>
    <property type="match status" value="4"/>
</dbReference>
<dbReference type="Gene3D" id="1.25.40.10">
    <property type="entry name" value="Tetratricopeptide repeat domain"/>
    <property type="match status" value="3"/>
</dbReference>
<dbReference type="FunFam" id="1.25.40.10:FF:000470">
    <property type="entry name" value="Pentatricopeptide repeat-containing protein At5g66520"/>
    <property type="match status" value="1"/>
</dbReference>
<organism evidence="5 6">
    <name type="scientific">Eucalyptus globulus</name>
    <name type="common">Tasmanian blue gum</name>
    <dbReference type="NCBI Taxonomy" id="34317"/>
    <lineage>
        <taxon>Eukaryota</taxon>
        <taxon>Viridiplantae</taxon>
        <taxon>Streptophyta</taxon>
        <taxon>Embryophyta</taxon>
        <taxon>Tracheophyta</taxon>
        <taxon>Spermatophyta</taxon>
        <taxon>Magnoliopsida</taxon>
        <taxon>eudicotyledons</taxon>
        <taxon>Gunneridae</taxon>
        <taxon>Pentapetalae</taxon>
        <taxon>rosids</taxon>
        <taxon>malvids</taxon>
        <taxon>Myrtales</taxon>
        <taxon>Myrtaceae</taxon>
        <taxon>Myrtoideae</taxon>
        <taxon>Eucalypteae</taxon>
        <taxon>Eucalyptus</taxon>
    </lineage>
</organism>
<sequence length="608" mass="68053">MAIPLQPLSLLEVCSNMDELKQIHASMLKTGLVSDPIPLSRLIAFCSSPSSGDIKYARMLFNKTSSQNTFMWNAMIRGYSKSTEPGQALLLYTEMISNSVPHNTHTLPFLLKACSKLPSSKGTMQIHARVVKMGFGSDVFAINTLLHAYAVFGRMEIARLLFDQAPRRDKVSWNTMIDGYAKCGEVEVAFKLFKEMPERNVVSWTTMISSFVKVGMNKEALNLFQDMLIAGVKPDNVALVSSLSACAHLGAVDQGRWIHTYIDRNQIQIDPELDCALIDMYGKCGHMEGALRVFTKSKKKCVSIWTAAISGFAIHGQAREALDFYMQMQKERIKPNSITLTAILTACSHSGLVDEGKSIFKSITSVHNLNPTIEHYGCLVDLLGRAGLLKEAKEVIEIMPIEPNAAIWGALLNVCKKHANVKLCKVIGKKLMEVDPGHGGRYIHAASIFAASGEWDEAVRIRRMMKEKGIKKFPGCSSITINGSVHDFFAGDCKHPQLKEIHQMWHQIVERLELEGYRPEVGNSLLDLDDEEKEVAIHQHSERLAIAFGLISTKPGTTIRVFKNLRICENCHVVTKMISKIYSREIVMRDRTRFHLFRDGICTCGDFW</sequence>
<dbReference type="InterPro" id="IPR032867">
    <property type="entry name" value="DYW_dom"/>
</dbReference>
<evidence type="ECO:0000313" key="5">
    <source>
        <dbReference type="EMBL" id="KAL3728455.1"/>
    </source>
</evidence>
<evidence type="ECO:0000259" key="4">
    <source>
        <dbReference type="Pfam" id="PF14432"/>
    </source>
</evidence>
<comment type="caution">
    <text evidence="5">The sequence shown here is derived from an EMBL/GenBank/DDBJ whole genome shotgun (WGS) entry which is preliminary data.</text>
</comment>
<evidence type="ECO:0000256" key="1">
    <source>
        <dbReference type="ARBA" id="ARBA00006643"/>
    </source>
</evidence>
<dbReference type="InterPro" id="IPR011990">
    <property type="entry name" value="TPR-like_helical_dom_sf"/>
</dbReference>
<name>A0ABD3JLN4_EUCGL</name>
<evidence type="ECO:0000256" key="3">
    <source>
        <dbReference type="PROSITE-ProRule" id="PRU00708"/>
    </source>
</evidence>
<feature type="repeat" description="PPR" evidence="3">
    <location>
        <begin position="204"/>
        <end position="234"/>
    </location>
</feature>
<gene>
    <name evidence="5" type="ORF">ACJRO7_033096</name>
</gene>
<dbReference type="Proteomes" id="UP001634007">
    <property type="component" value="Unassembled WGS sequence"/>
</dbReference>
<feature type="repeat" description="PPR" evidence="3">
    <location>
        <begin position="301"/>
        <end position="335"/>
    </location>
</feature>
<dbReference type="GO" id="GO:0016070">
    <property type="term" value="P:RNA metabolic process"/>
    <property type="evidence" value="ECO:0007669"/>
    <property type="project" value="UniProtKB-ARBA"/>
</dbReference>
<evidence type="ECO:0000313" key="6">
    <source>
        <dbReference type="Proteomes" id="UP001634007"/>
    </source>
</evidence>
<comment type="similarity">
    <text evidence="1">Belongs to the PPR family. PCMP-H subfamily.</text>
</comment>
<protein>
    <recommendedName>
        <fullName evidence="4">DYW domain-containing protein</fullName>
    </recommendedName>
</protein>
<dbReference type="InterPro" id="IPR046848">
    <property type="entry name" value="E_motif"/>
</dbReference>